<keyword evidence="6" id="KW-1185">Reference proteome</keyword>
<dbReference type="Gene3D" id="2.130.10.10">
    <property type="entry name" value="YVTN repeat-like/Quinoprotein amine dehydrogenase"/>
    <property type="match status" value="2"/>
</dbReference>
<feature type="compositionally biased region" description="Polar residues" evidence="4">
    <location>
        <begin position="571"/>
        <end position="583"/>
    </location>
</feature>
<dbReference type="SMART" id="SM00320">
    <property type="entry name" value="WD40"/>
    <property type="match status" value="6"/>
</dbReference>
<feature type="repeat" description="WD" evidence="3">
    <location>
        <begin position="37"/>
        <end position="64"/>
    </location>
</feature>
<feature type="region of interest" description="Disordered" evidence="4">
    <location>
        <begin position="496"/>
        <end position="583"/>
    </location>
</feature>
<dbReference type="SUPFAM" id="SSF50978">
    <property type="entry name" value="WD40 repeat-like"/>
    <property type="match status" value="1"/>
</dbReference>
<dbReference type="CDD" id="cd00200">
    <property type="entry name" value="WD40"/>
    <property type="match status" value="1"/>
</dbReference>
<evidence type="ECO:0000256" key="2">
    <source>
        <dbReference type="ARBA" id="ARBA00022737"/>
    </source>
</evidence>
<dbReference type="PROSITE" id="PS50082">
    <property type="entry name" value="WD_REPEATS_2"/>
    <property type="match status" value="3"/>
</dbReference>
<dbReference type="PRINTS" id="PR00320">
    <property type="entry name" value="GPROTEINBRPT"/>
</dbReference>
<dbReference type="AlphaFoldDB" id="A0A0C9U691"/>
<evidence type="ECO:0000256" key="1">
    <source>
        <dbReference type="ARBA" id="ARBA00022574"/>
    </source>
</evidence>
<feature type="compositionally biased region" description="Basic and acidic residues" evidence="4">
    <location>
        <begin position="359"/>
        <end position="370"/>
    </location>
</feature>
<evidence type="ECO:0000313" key="6">
    <source>
        <dbReference type="Proteomes" id="UP000053647"/>
    </source>
</evidence>
<dbReference type="PROSITE" id="PS50294">
    <property type="entry name" value="WD_REPEATS_REGION"/>
    <property type="match status" value="1"/>
</dbReference>
<dbReference type="InterPro" id="IPR001680">
    <property type="entry name" value="WD40_rpt"/>
</dbReference>
<protein>
    <submittedName>
        <fullName evidence="5">Unplaced genomic scaffold PAXINscaffold_17, whole genome shotgun sequence</fullName>
    </submittedName>
</protein>
<dbReference type="OrthoDB" id="2644546at2759"/>
<feature type="compositionally biased region" description="Polar residues" evidence="4">
    <location>
        <begin position="541"/>
        <end position="551"/>
    </location>
</feature>
<feature type="repeat" description="WD" evidence="3">
    <location>
        <begin position="273"/>
        <end position="304"/>
    </location>
</feature>
<dbReference type="PANTHER" id="PTHR22847">
    <property type="entry name" value="WD40 REPEAT PROTEIN"/>
    <property type="match status" value="1"/>
</dbReference>
<evidence type="ECO:0000313" key="5">
    <source>
        <dbReference type="EMBL" id="KIJ14957.1"/>
    </source>
</evidence>
<reference evidence="6" key="2">
    <citation type="submission" date="2015-01" db="EMBL/GenBank/DDBJ databases">
        <title>Evolutionary Origins and Diversification of the Mycorrhizal Mutualists.</title>
        <authorList>
            <consortium name="DOE Joint Genome Institute"/>
            <consortium name="Mycorrhizal Genomics Consortium"/>
            <person name="Kohler A."/>
            <person name="Kuo A."/>
            <person name="Nagy L.G."/>
            <person name="Floudas D."/>
            <person name="Copeland A."/>
            <person name="Barry K.W."/>
            <person name="Cichocki N."/>
            <person name="Veneault-Fourrey C."/>
            <person name="LaButti K."/>
            <person name="Lindquist E.A."/>
            <person name="Lipzen A."/>
            <person name="Lundell T."/>
            <person name="Morin E."/>
            <person name="Murat C."/>
            <person name="Riley R."/>
            <person name="Ohm R."/>
            <person name="Sun H."/>
            <person name="Tunlid A."/>
            <person name="Henrissat B."/>
            <person name="Grigoriev I.V."/>
            <person name="Hibbett D.S."/>
            <person name="Martin F."/>
        </authorList>
    </citation>
    <scope>NUCLEOTIDE SEQUENCE [LARGE SCALE GENOMIC DNA]</scope>
    <source>
        <strain evidence="6">ATCC 200175</strain>
    </source>
</reference>
<reference evidence="5 6" key="1">
    <citation type="submission" date="2014-06" db="EMBL/GenBank/DDBJ databases">
        <authorList>
            <consortium name="DOE Joint Genome Institute"/>
            <person name="Kuo A."/>
            <person name="Kohler A."/>
            <person name="Nagy L.G."/>
            <person name="Floudas D."/>
            <person name="Copeland A."/>
            <person name="Barry K.W."/>
            <person name="Cichocki N."/>
            <person name="Veneault-Fourrey C."/>
            <person name="LaButti K."/>
            <person name="Lindquist E.A."/>
            <person name="Lipzen A."/>
            <person name="Lundell T."/>
            <person name="Morin E."/>
            <person name="Murat C."/>
            <person name="Sun H."/>
            <person name="Tunlid A."/>
            <person name="Henrissat B."/>
            <person name="Grigoriev I.V."/>
            <person name="Hibbett D.S."/>
            <person name="Martin F."/>
            <person name="Nordberg H.P."/>
            <person name="Cantor M.N."/>
            <person name="Hua S.X."/>
        </authorList>
    </citation>
    <scope>NUCLEOTIDE SEQUENCE [LARGE SCALE GENOMIC DNA]</scope>
    <source>
        <strain evidence="5 6">ATCC 200175</strain>
    </source>
</reference>
<dbReference type="GO" id="GO:1990234">
    <property type="term" value="C:transferase complex"/>
    <property type="evidence" value="ECO:0007669"/>
    <property type="project" value="UniProtKB-ARBA"/>
</dbReference>
<feature type="region of interest" description="Disordered" evidence="4">
    <location>
        <begin position="359"/>
        <end position="380"/>
    </location>
</feature>
<accession>A0A0C9U691</accession>
<dbReference type="InterPro" id="IPR036322">
    <property type="entry name" value="WD40_repeat_dom_sf"/>
</dbReference>
<evidence type="ECO:0000256" key="4">
    <source>
        <dbReference type="SAM" id="MobiDB-lite"/>
    </source>
</evidence>
<dbReference type="InterPro" id="IPR020472">
    <property type="entry name" value="WD40_PAC1"/>
</dbReference>
<keyword evidence="2" id="KW-0677">Repeat</keyword>
<dbReference type="InterPro" id="IPR015943">
    <property type="entry name" value="WD40/YVTN_repeat-like_dom_sf"/>
</dbReference>
<dbReference type="EMBL" id="KN819339">
    <property type="protein sequence ID" value="KIJ14957.1"/>
    <property type="molecule type" value="Genomic_DNA"/>
</dbReference>
<proteinExistence type="predicted"/>
<feature type="compositionally biased region" description="Low complexity" evidence="4">
    <location>
        <begin position="449"/>
        <end position="468"/>
    </location>
</feature>
<name>A0A0C9U691_PAXIN</name>
<dbReference type="PROSITE" id="PS00678">
    <property type="entry name" value="WD_REPEATS_1"/>
    <property type="match status" value="1"/>
</dbReference>
<gene>
    <name evidence="5" type="ORF">PAXINDRAFT_99757</name>
</gene>
<organism evidence="5 6">
    <name type="scientific">Paxillus involutus ATCC 200175</name>
    <dbReference type="NCBI Taxonomy" id="664439"/>
    <lineage>
        <taxon>Eukaryota</taxon>
        <taxon>Fungi</taxon>
        <taxon>Dikarya</taxon>
        <taxon>Basidiomycota</taxon>
        <taxon>Agaricomycotina</taxon>
        <taxon>Agaricomycetes</taxon>
        <taxon>Agaricomycetidae</taxon>
        <taxon>Boletales</taxon>
        <taxon>Paxilineae</taxon>
        <taxon>Paxillaceae</taxon>
        <taxon>Paxillus</taxon>
    </lineage>
</organism>
<feature type="repeat" description="WD" evidence="3">
    <location>
        <begin position="191"/>
        <end position="226"/>
    </location>
</feature>
<feature type="compositionally biased region" description="Polar residues" evidence="4">
    <location>
        <begin position="469"/>
        <end position="478"/>
    </location>
</feature>
<dbReference type="Proteomes" id="UP000053647">
    <property type="component" value="Unassembled WGS sequence"/>
</dbReference>
<sequence length="583" mass="63136">MITIRDVPVERGFGHERRGAQKRAEMEGVIRILASIPDSNLFVSGSYDGSYRVWDAKDGGEVGKKMVHKGRIHVIVVSRDGKTMASGGSDGIVVWHLENREKIIEWKTLSIVWSLAMSQDSHTLASGHHDGTVMSWNALTGGRIVGPLKLHDGDVDALSFSADDSQIASVGFDGYICMTYSHSGEDVIPPFKAHDQGIRSLVQFLSNGQFITASDDKTIKYWDTSNLNASPLIATSHGHAGYLRRIKLPESGTHLPMSKLTLLSNTRPPSALVALSFDGHYLSTAGGDGKVYIWNLKDVEVVKIIEPNHNDAAKDDASDGPSWLDLPATCHPDMSRDIAEVSHHTPGGAFFADKEELPVGTDKGKMKAEDVTSADGPDSSERRLLLSGLNQKIFQPFRALVKSSKPPTDRAEEPVPLRGRIIAVLMQPAAAPESSPALIERSAGELVTSRSSIHSSGAGPSGHPSQPSFWRQPQSSSPALDWQVTTVAAGRARRVLAGIQRPDPPAKKLPHSVKPDDPKNKPCHKYLLRKQNEHLARRQKLTPTSPGSPTRDTPLPQDPSLLQAAGADNHVYSTNGSVSAYTN</sequence>
<feature type="region of interest" description="Disordered" evidence="4">
    <location>
        <begin position="448"/>
        <end position="480"/>
    </location>
</feature>
<dbReference type="PANTHER" id="PTHR22847:SF637">
    <property type="entry name" value="WD REPEAT DOMAIN 5B"/>
    <property type="match status" value="1"/>
</dbReference>
<keyword evidence="1 3" id="KW-0853">WD repeat</keyword>
<dbReference type="InterPro" id="IPR019775">
    <property type="entry name" value="WD40_repeat_CS"/>
</dbReference>
<dbReference type="Pfam" id="PF00400">
    <property type="entry name" value="WD40"/>
    <property type="match status" value="5"/>
</dbReference>
<dbReference type="HOGENOM" id="CLU_029556_0_0_1"/>
<evidence type="ECO:0000256" key="3">
    <source>
        <dbReference type="PROSITE-ProRule" id="PRU00221"/>
    </source>
</evidence>